<protein>
    <recommendedName>
        <fullName evidence="1">Sperm microtubule inner protein 1 C-terminal domain-containing protein</fullName>
    </recommendedName>
</protein>
<dbReference type="PANTHER" id="PTHR35826:SF1">
    <property type="entry name" value="PROTEIN ATP6V1FNB-LIKE"/>
    <property type="match status" value="1"/>
</dbReference>
<gene>
    <name evidence="2" type="ORF">EVAR_77301_1</name>
</gene>
<dbReference type="EMBL" id="BGZK01000191">
    <property type="protein sequence ID" value="GBP27287.1"/>
    <property type="molecule type" value="Genomic_DNA"/>
</dbReference>
<reference evidence="2 3" key="1">
    <citation type="journal article" date="2019" name="Commun. Biol.">
        <title>The bagworm genome reveals a unique fibroin gene that provides high tensile strength.</title>
        <authorList>
            <person name="Kono N."/>
            <person name="Nakamura H."/>
            <person name="Ohtoshi R."/>
            <person name="Tomita M."/>
            <person name="Numata K."/>
            <person name="Arakawa K."/>
        </authorList>
    </citation>
    <scope>NUCLEOTIDE SEQUENCE [LARGE SCALE GENOMIC DNA]</scope>
</reference>
<dbReference type="Pfam" id="PF22589">
    <property type="entry name" value="SPMIP1"/>
    <property type="match status" value="1"/>
</dbReference>
<dbReference type="InterPro" id="IPR054323">
    <property type="entry name" value="SPMIP1_C"/>
</dbReference>
<evidence type="ECO:0000259" key="1">
    <source>
        <dbReference type="Pfam" id="PF22589"/>
    </source>
</evidence>
<evidence type="ECO:0000313" key="2">
    <source>
        <dbReference type="EMBL" id="GBP27287.1"/>
    </source>
</evidence>
<sequence>MYRFELEREVARQRGRLRWYQNYILKILEEEKADKNNDYSIELASELQRYSTTHETAAAKLVTKASQWHKIGRRRRRRKGRGTLNLRITSFAGNPDWQSFVLNSPQPKSKLGPTTQIEPFKDDSLMKPIEPEVLDILYKCSDNLGSEKYLKARYRKKTEERYHLRLSTTWDYGWELKKSVVSPRDVNYGRCAVIKGSFYRTKNLAPDPWYYNEPTMGDPTFCK</sequence>
<comment type="caution">
    <text evidence="2">The sequence shown here is derived from an EMBL/GenBank/DDBJ whole genome shotgun (WGS) entry which is preliminary data.</text>
</comment>
<evidence type="ECO:0000313" key="3">
    <source>
        <dbReference type="Proteomes" id="UP000299102"/>
    </source>
</evidence>
<dbReference type="AlphaFoldDB" id="A0A4C1UMG2"/>
<feature type="domain" description="Sperm microtubule inner protein 1 C-terminal" evidence="1">
    <location>
        <begin position="102"/>
        <end position="207"/>
    </location>
</feature>
<dbReference type="OrthoDB" id="410807at2759"/>
<accession>A0A4C1UMG2</accession>
<name>A0A4C1UMG2_EUMVA</name>
<dbReference type="PANTHER" id="PTHR35826">
    <property type="entry name" value="PROTEIN ATP6V1FNB-LIKE"/>
    <property type="match status" value="1"/>
</dbReference>
<dbReference type="Proteomes" id="UP000299102">
    <property type="component" value="Unassembled WGS sequence"/>
</dbReference>
<proteinExistence type="predicted"/>
<keyword evidence="3" id="KW-1185">Reference proteome</keyword>
<organism evidence="2 3">
    <name type="scientific">Eumeta variegata</name>
    <name type="common">Bagworm moth</name>
    <name type="synonym">Eumeta japonica</name>
    <dbReference type="NCBI Taxonomy" id="151549"/>
    <lineage>
        <taxon>Eukaryota</taxon>
        <taxon>Metazoa</taxon>
        <taxon>Ecdysozoa</taxon>
        <taxon>Arthropoda</taxon>
        <taxon>Hexapoda</taxon>
        <taxon>Insecta</taxon>
        <taxon>Pterygota</taxon>
        <taxon>Neoptera</taxon>
        <taxon>Endopterygota</taxon>
        <taxon>Lepidoptera</taxon>
        <taxon>Glossata</taxon>
        <taxon>Ditrysia</taxon>
        <taxon>Tineoidea</taxon>
        <taxon>Psychidae</taxon>
        <taxon>Oiketicinae</taxon>
        <taxon>Eumeta</taxon>
    </lineage>
</organism>